<dbReference type="CDD" id="cd01647">
    <property type="entry name" value="RT_LTR"/>
    <property type="match status" value="1"/>
</dbReference>
<dbReference type="InterPro" id="IPR043502">
    <property type="entry name" value="DNA/RNA_pol_sf"/>
</dbReference>
<feature type="domain" description="Integrase zinc-binding" evidence="1">
    <location>
        <begin position="922"/>
        <end position="977"/>
    </location>
</feature>
<dbReference type="InterPro" id="IPR043128">
    <property type="entry name" value="Rev_trsase/Diguanyl_cyclase"/>
</dbReference>
<dbReference type="Gene3D" id="3.30.70.270">
    <property type="match status" value="1"/>
</dbReference>
<dbReference type="PANTHER" id="PTHR48475">
    <property type="entry name" value="RIBONUCLEASE H"/>
    <property type="match status" value="1"/>
</dbReference>
<gene>
    <name evidence="2" type="ORF">CRG98_024655</name>
</gene>
<evidence type="ECO:0000313" key="2">
    <source>
        <dbReference type="EMBL" id="PKI54983.1"/>
    </source>
</evidence>
<dbReference type="AlphaFoldDB" id="A0A2I0JG83"/>
<protein>
    <recommendedName>
        <fullName evidence="1">Integrase zinc-binding domain-containing protein</fullName>
    </recommendedName>
</protein>
<dbReference type="EMBL" id="PGOL01001733">
    <property type="protein sequence ID" value="PKI54983.1"/>
    <property type="molecule type" value="Genomic_DNA"/>
</dbReference>
<evidence type="ECO:0000259" key="1">
    <source>
        <dbReference type="Pfam" id="PF17921"/>
    </source>
</evidence>
<dbReference type="Pfam" id="PF17921">
    <property type="entry name" value="Integrase_H2C2"/>
    <property type="match status" value="1"/>
</dbReference>
<dbReference type="SUPFAM" id="SSF56672">
    <property type="entry name" value="DNA/RNA polymerases"/>
    <property type="match status" value="1"/>
</dbReference>
<dbReference type="STRING" id="22663.A0A2I0JG83"/>
<dbReference type="Gene3D" id="3.10.10.10">
    <property type="entry name" value="HIV Type 1 Reverse Transcriptase, subunit A, domain 1"/>
    <property type="match status" value="1"/>
</dbReference>
<name>A0A2I0JG83_PUNGR</name>
<reference evidence="2 3" key="1">
    <citation type="submission" date="2017-11" db="EMBL/GenBank/DDBJ databases">
        <title>De-novo sequencing of pomegranate (Punica granatum L.) genome.</title>
        <authorList>
            <person name="Akparov Z."/>
            <person name="Amiraslanov A."/>
            <person name="Hajiyeva S."/>
            <person name="Abbasov M."/>
            <person name="Kaur K."/>
            <person name="Hamwieh A."/>
            <person name="Solovyev V."/>
            <person name="Salamov A."/>
            <person name="Braich B."/>
            <person name="Kosarev P."/>
            <person name="Mahmoud A."/>
            <person name="Hajiyev E."/>
            <person name="Babayeva S."/>
            <person name="Izzatullayeva V."/>
            <person name="Mammadov A."/>
            <person name="Mammadov A."/>
            <person name="Sharifova S."/>
            <person name="Ojaghi J."/>
            <person name="Eynullazada K."/>
            <person name="Bayramov B."/>
            <person name="Abdulazimova A."/>
            <person name="Shahmuradov I."/>
        </authorList>
    </citation>
    <scope>NUCLEOTIDE SEQUENCE [LARGE SCALE GENOMIC DNA]</scope>
    <source>
        <strain evidence="3">cv. AG2017</strain>
        <tissue evidence="2">Leaf</tissue>
    </source>
</reference>
<dbReference type="Proteomes" id="UP000233551">
    <property type="component" value="Unassembled WGS sequence"/>
</dbReference>
<accession>A0A2I0JG83</accession>
<dbReference type="Gene3D" id="1.10.340.70">
    <property type="match status" value="1"/>
</dbReference>
<dbReference type="PANTHER" id="PTHR48475:SF1">
    <property type="entry name" value="RNASE H TYPE-1 DOMAIN-CONTAINING PROTEIN"/>
    <property type="match status" value="1"/>
</dbReference>
<proteinExistence type="predicted"/>
<organism evidence="2 3">
    <name type="scientific">Punica granatum</name>
    <name type="common">Pomegranate</name>
    <dbReference type="NCBI Taxonomy" id="22663"/>
    <lineage>
        <taxon>Eukaryota</taxon>
        <taxon>Viridiplantae</taxon>
        <taxon>Streptophyta</taxon>
        <taxon>Embryophyta</taxon>
        <taxon>Tracheophyta</taxon>
        <taxon>Spermatophyta</taxon>
        <taxon>Magnoliopsida</taxon>
        <taxon>eudicotyledons</taxon>
        <taxon>Gunneridae</taxon>
        <taxon>Pentapetalae</taxon>
        <taxon>rosids</taxon>
        <taxon>malvids</taxon>
        <taxon>Myrtales</taxon>
        <taxon>Lythraceae</taxon>
        <taxon>Punica</taxon>
    </lineage>
</organism>
<evidence type="ECO:0000313" key="3">
    <source>
        <dbReference type="Proteomes" id="UP000233551"/>
    </source>
</evidence>
<keyword evidence="3" id="KW-1185">Reference proteome</keyword>
<dbReference type="InterPro" id="IPR041588">
    <property type="entry name" value="Integrase_H2C2"/>
</dbReference>
<comment type="caution">
    <text evidence="2">The sequence shown here is derived from an EMBL/GenBank/DDBJ whole genome shotgun (WGS) entry which is preliminary data.</text>
</comment>
<feature type="non-terminal residue" evidence="2">
    <location>
        <position position="977"/>
    </location>
</feature>
<sequence>METPPSFLELSTMEMAKGHKFEEYATNWRSDAAKHYPPICEAQQIQIFHGTLKGACYSHLMGHNARGILAVFSEFHARTAFYCCLRFAGGALSASTSCSTYLLFSFTGSTTCDLTTGCPPLYSRSASSPTVQTPGFESSSADITVPAPARSTGRHSTIAIAQAGAPEHTLDNCWRLHERIQEMIDAKELSFNAVRPLNDKSEQDDPSPFVIEYVPAEVTVGFTGFSASPTFFIIDVPTREPYLDNKVPWAYEGNASSLEYQFSIMGVTRSSRVYENPEGVNKGKAPATAVGTLPEVTPIPQKKRLKFILEKKLITVKGEEDYAIYKKTTVPYITIGDNENLPFHLFKTISVIRDYGKVGPSRADRMIGKVLLRNNYVPSTGLGPQRQGISCPIEVEEGITVLPLSHFFLGSPHIVGDTLDYPSSDSDNTPDALPAVCTVIEETPLVVHIRLAQENEELDNWTSVPQYSAMIADVLHSNPNLRCVDSNPSEELLEEPQPIYFGEGLDENGRVPEIEESLHRLENRQLTSVEPTEEVNVGTEEEPRTLKIRTGLDLIQRARMINFLKEYQEVFAWSYANMPSLDPSIVKHFFPLNTENFPPKWQHLRRQRANLLLRIREEVIKQIDARFLEVYNYFEWVANIVPVEKKDGRVRVCIDYRDLNKASPKDNFPLPYIDVLVDNTACHNQFSFMDGFSGYNQIRMAEKDKIKTTFITMWGTFCYKIMPFADPLKYLLGNPFSMRNIAKWRCQLTEYDIEYVPCTSIKGQAIADYLAEFLIEDDTPINSDFPDEGILQVDGEEDKPAWKMYFDSAVNSTGFGIGAVLISPDGLYYPIAAKVDFPCTNKVVEYESVHPWPAGSDRFQKELEVFGDSMLTIFQTLGQWKMKDAKLVPHHEYLEERLAAHYFLSEETLYRRFFDATLLRCVDKNEAQRFMGEIHEGSCGPHMSGLMLTKKLMRLGYFWSTMEADCAKHVRHCHLCQ</sequence>